<evidence type="ECO:0000313" key="4">
    <source>
        <dbReference type="Proteomes" id="UP000827092"/>
    </source>
</evidence>
<proteinExistence type="predicted"/>
<comment type="caution">
    <text evidence="3">The sequence shown here is derived from an EMBL/GenBank/DDBJ whole genome shotgun (WGS) entry which is preliminary data.</text>
</comment>
<protein>
    <submittedName>
        <fullName evidence="3">Uncharacterized protein</fullName>
    </submittedName>
</protein>
<sequence>MSRISMYTLPVITFILMVVCKCTSEEVSSTSTDAAGNNRTGRVLDPVNSDRIVYKSDGYYKRNSPLSANNGEIPKFPRGFSDFVRGDQDYQATDGNDRGWSPYYLPPLPDSMYDGSSRNEVQVERTSNQQSDSPYPNYSPDYRDMMMMMQVMKKMDDGGDSKQGFLSKIIDNPTTLVMATFIPLSLLLAASLPLIVNVMMNGITIPAVFQTTTAGKAKRGNDEDPDLLRTLLESLADFSSRYLDGPDCFEKVFCEMSKQNSTHSNNVPGAKYLRQAANAATVIVNEDLLNSYGVKTFVEAVKNGKCEDIICQKTSNSTHSLINVINDAIYKYSFKSNHM</sequence>
<keyword evidence="4" id="KW-1185">Reference proteome</keyword>
<feature type="region of interest" description="Disordered" evidence="1">
    <location>
        <begin position="114"/>
        <end position="139"/>
    </location>
</feature>
<gene>
    <name evidence="3" type="ORF">JTE90_027417</name>
</gene>
<feature type="signal peptide" evidence="2">
    <location>
        <begin position="1"/>
        <end position="24"/>
    </location>
</feature>
<accession>A0AAV6W516</accession>
<dbReference type="EMBL" id="JAFNEN010000002">
    <property type="protein sequence ID" value="KAG8201941.1"/>
    <property type="molecule type" value="Genomic_DNA"/>
</dbReference>
<feature type="compositionally biased region" description="Polar residues" evidence="1">
    <location>
        <begin position="114"/>
        <end position="136"/>
    </location>
</feature>
<evidence type="ECO:0000256" key="2">
    <source>
        <dbReference type="SAM" id="SignalP"/>
    </source>
</evidence>
<dbReference type="AlphaFoldDB" id="A0AAV6W516"/>
<evidence type="ECO:0000313" key="3">
    <source>
        <dbReference type="EMBL" id="KAG8201941.1"/>
    </source>
</evidence>
<name>A0AAV6W516_9ARAC</name>
<keyword evidence="2" id="KW-0732">Signal</keyword>
<evidence type="ECO:0000256" key="1">
    <source>
        <dbReference type="SAM" id="MobiDB-lite"/>
    </source>
</evidence>
<organism evidence="3 4">
    <name type="scientific">Oedothorax gibbosus</name>
    <dbReference type="NCBI Taxonomy" id="931172"/>
    <lineage>
        <taxon>Eukaryota</taxon>
        <taxon>Metazoa</taxon>
        <taxon>Ecdysozoa</taxon>
        <taxon>Arthropoda</taxon>
        <taxon>Chelicerata</taxon>
        <taxon>Arachnida</taxon>
        <taxon>Araneae</taxon>
        <taxon>Araneomorphae</taxon>
        <taxon>Entelegynae</taxon>
        <taxon>Araneoidea</taxon>
        <taxon>Linyphiidae</taxon>
        <taxon>Erigoninae</taxon>
        <taxon>Oedothorax</taxon>
    </lineage>
</organism>
<reference evidence="3 4" key="1">
    <citation type="journal article" date="2022" name="Nat. Ecol. Evol.">
        <title>A masculinizing supergene underlies an exaggerated male reproductive morph in a spider.</title>
        <authorList>
            <person name="Hendrickx F."/>
            <person name="De Corte Z."/>
            <person name="Sonet G."/>
            <person name="Van Belleghem S.M."/>
            <person name="Kostlbacher S."/>
            <person name="Vangestel C."/>
        </authorList>
    </citation>
    <scope>NUCLEOTIDE SEQUENCE [LARGE SCALE GENOMIC DNA]</scope>
    <source>
        <strain evidence="3">W744_W776</strain>
    </source>
</reference>
<dbReference type="Proteomes" id="UP000827092">
    <property type="component" value="Unassembled WGS sequence"/>
</dbReference>
<feature type="chain" id="PRO_5043641758" evidence="2">
    <location>
        <begin position="25"/>
        <end position="339"/>
    </location>
</feature>